<evidence type="ECO:0000256" key="4">
    <source>
        <dbReference type="PIRNR" id="PIRNR005700"/>
    </source>
</evidence>
<evidence type="ECO:0000256" key="5">
    <source>
        <dbReference type="PIRSR" id="PIRSR005700-1"/>
    </source>
</evidence>
<dbReference type="GO" id="GO:0006508">
    <property type="term" value="P:proteolysis"/>
    <property type="evidence" value="ECO:0007669"/>
    <property type="project" value="UniProtKB-KW"/>
</dbReference>
<keyword evidence="8" id="KW-1185">Reference proteome</keyword>
<keyword evidence="4" id="KW-0031">Aminopeptidase</keyword>
<keyword evidence="6" id="KW-0732">Signal</keyword>
<dbReference type="PIRSF" id="PIRSF005700">
    <property type="entry name" value="PepC"/>
    <property type="match status" value="1"/>
</dbReference>
<name>A0A1H3WWI4_9BACT</name>
<dbReference type="InterPro" id="IPR038765">
    <property type="entry name" value="Papain-like_cys_pep_sf"/>
</dbReference>
<dbReference type="Gene3D" id="3.90.70.10">
    <property type="entry name" value="Cysteine proteinases"/>
    <property type="match status" value="1"/>
</dbReference>
<dbReference type="SUPFAM" id="SSF54001">
    <property type="entry name" value="Cysteine proteinases"/>
    <property type="match status" value="1"/>
</dbReference>
<evidence type="ECO:0000256" key="3">
    <source>
        <dbReference type="ARBA" id="ARBA00022807"/>
    </source>
</evidence>
<dbReference type="PROSITE" id="PS00139">
    <property type="entry name" value="THIOL_PROTEASE_CYS"/>
    <property type="match status" value="1"/>
</dbReference>
<dbReference type="OrthoDB" id="9814054at2"/>
<comment type="similarity">
    <text evidence="4">Belongs to the peptidase C1 family.</text>
</comment>
<reference evidence="8" key="1">
    <citation type="submission" date="2016-10" db="EMBL/GenBank/DDBJ databases">
        <authorList>
            <person name="Varghese N."/>
            <person name="Submissions S."/>
        </authorList>
    </citation>
    <scope>NUCLEOTIDE SEQUENCE [LARGE SCALE GENOMIC DNA]</scope>
    <source>
        <strain evidence="8">DSM 23920</strain>
    </source>
</reference>
<keyword evidence="3 4" id="KW-0788">Thiol protease</keyword>
<sequence length="373" mass="41612">MKYGIILGLLTTAVGIANAQEKNLAINNLTQVKVNAATPVKSQGETGTCWAFSTTSLVESEALRKGIPALDISEMYTARNIYIEKAKNYVHRQGKAQFDEGGLGHDVIRAMANYGIVPESVYSGMLPGDTIHNHSKMVKEMKAYLDTLLAHTPISSDWETGFTAILDKYMGRPPANFQYNGKNYTPVTYAKDVVKFNPNDYVFLTSFTHHPFYQSFIVEVPDNFSNGAYFNVPLDELTGITNKALEKGYTVLWDADVSNKGFSYRSGFAVFPKDTSIKKDKLNASTVEAPYSQELRQQLYESLTTQDDHLMHITGIEKTPEGKIFYRVKNSWGNSGPFGGYWQASEAYFAINTITIIVPKAALDKGFEKKYNL</sequence>
<accession>A0A1H3WWI4</accession>
<feature type="active site" evidence="5">
    <location>
        <position position="330"/>
    </location>
</feature>
<dbReference type="GO" id="GO:0043418">
    <property type="term" value="P:homocysteine catabolic process"/>
    <property type="evidence" value="ECO:0007669"/>
    <property type="project" value="TreeGrafter"/>
</dbReference>
<dbReference type="GO" id="GO:0005737">
    <property type="term" value="C:cytoplasm"/>
    <property type="evidence" value="ECO:0007669"/>
    <property type="project" value="TreeGrafter"/>
</dbReference>
<dbReference type="RefSeq" id="WP_089757554.1">
    <property type="nucleotide sequence ID" value="NZ_BKAT01000015.1"/>
</dbReference>
<feature type="active site" evidence="5">
    <location>
        <position position="309"/>
    </location>
</feature>
<evidence type="ECO:0000313" key="7">
    <source>
        <dbReference type="EMBL" id="SDZ91499.1"/>
    </source>
</evidence>
<dbReference type="GO" id="GO:0009636">
    <property type="term" value="P:response to toxic substance"/>
    <property type="evidence" value="ECO:0007669"/>
    <property type="project" value="TreeGrafter"/>
</dbReference>
<feature type="signal peptide" evidence="6">
    <location>
        <begin position="1"/>
        <end position="19"/>
    </location>
</feature>
<proteinExistence type="inferred from homology"/>
<evidence type="ECO:0000256" key="2">
    <source>
        <dbReference type="ARBA" id="ARBA00022801"/>
    </source>
</evidence>
<dbReference type="InterPro" id="IPR004134">
    <property type="entry name" value="Peptidase_C1B"/>
</dbReference>
<evidence type="ECO:0000256" key="6">
    <source>
        <dbReference type="SAM" id="SignalP"/>
    </source>
</evidence>
<evidence type="ECO:0000313" key="8">
    <source>
        <dbReference type="Proteomes" id="UP000199656"/>
    </source>
</evidence>
<protein>
    <recommendedName>
        <fullName evidence="4">Aminopeptidase</fullName>
    </recommendedName>
</protein>
<feature type="active site" evidence="5">
    <location>
        <position position="49"/>
    </location>
</feature>
<evidence type="ECO:0000256" key="1">
    <source>
        <dbReference type="ARBA" id="ARBA00022670"/>
    </source>
</evidence>
<dbReference type="InterPro" id="IPR000169">
    <property type="entry name" value="Pept_cys_AS"/>
</dbReference>
<dbReference type="Proteomes" id="UP000199656">
    <property type="component" value="Unassembled WGS sequence"/>
</dbReference>
<organism evidence="7 8">
    <name type="scientific">Chitinophaga terrae</name>
    <name type="common">ex Kim and Jung 2007</name>
    <dbReference type="NCBI Taxonomy" id="408074"/>
    <lineage>
        <taxon>Bacteria</taxon>
        <taxon>Pseudomonadati</taxon>
        <taxon>Bacteroidota</taxon>
        <taxon>Chitinophagia</taxon>
        <taxon>Chitinophagales</taxon>
        <taxon>Chitinophagaceae</taxon>
        <taxon>Chitinophaga</taxon>
    </lineage>
</organism>
<dbReference type="EMBL" id="FNRL01000001">
    <property type="protein sequence ID" value="SDZ91499.1"/>
    <property type="molecule type" value="Genomic_DNA"/>
</dbReference>
<dbReference type="PANTHER" id="PTHR10363">
    <property type="entry name" value="BLEOMYCIN HYDROLASE"/>
    <property type="match status" value="1"/>
</dbReference>
<gene>
    <name evidence="7" type="ORF">SAMN05660909_00121</name>
</gene>
<keyword evidence="2 4" id="KW-0378">Hydrolase</keyword>
<feature type="chain" id="PRO_5011592952" description="Aminopeptidase" evidence="6">
    <location>
        <begin position="20"/>
        <end position="373"/>
    </location>
</feature>
<dbReference type="GO" id="GO:0070005">
    <property type="term" value="F:cysteine-type aminopeptidase activity"/>
    <property type="evidence" value="ECO:0007669"/>
    <property type="project" value="InterPro"/>
</dbReference>
<keyword evidence="1 4" id="KW-0645">Protease</keyword>
<dbReference type="STRING" id="408074.SAMN05660909_00121"/>
<dbReference type="PANTHER" id="PTHR10363:SF2">
    <property type="entry name" value="BLEOMYCIN HYDROLASE"/>
    <property type="match status" value="1"/>
</dbReference>
<dbReference type="AlphaFoldDB" id="A0A1H3WWI4"/>
<dbReference type="Pfam" id="PF03051">
    <property type="entry name" value="Peptidase_C1_2"/>
    <property type="match status" value="1"/>
</dbReference>